<gene>
    <name evidence="1" type="ORF">Patl1_12334</name>
</gene>
<protein>
    <submittedName>
        <fullName evidence="1">Uncharacterized protein</fullName>
    </submittedName>
</protein>
<name>A0ACC1A411_9ROSI</name>
<dbReference type="Proteomes" id="UP001164250">
    <property type="component" value="Chromosome 12"/>
</dbReference>
<reference evidence="2" key="1">
    <citation type="journal article" date="2023" name="G3 (Bethesda)">
        <title>Genome assembly and association tests identify interacting loci associated with vigor, precocity, and sex in interspecific pistachio rootstocks.</title>
        <authorList>
            <person name="Palmer W."/>
            <person name="Jacygrad E."/>
            <person name="Sagayaradj S."/>
            <person name="Cavanaugh K."/>
            <person name="Han R."/>
            <person name="Bertier L."/>
            <person name="Beede B."/>
            <person name="Kafkas S."/>
            <person name="Golino D."/>
            <person name="Preece J."/>
            <person name="Michelmore R."/>
        </authorList>
    </citation>
    <scope>NUCLEOTIDE SEQUENCE [LARGE SCALE GENOMIC DNA]</scope>
</reference>
<evidence type="ECO:0000313" key="2">
    <source>
        <dbReference type="Proteomes" id="UP001164250"/>
    </source>
</evidence>
<sequence length="383" mass="42650">MSNWKELSGEKNWSGLLRPLKKSLGQTLIHYGKRIDAIYDTVEHSITSSSYGQPKYGEKEFFSKVGLGLYTMNNYVYGDSKIDFFAKGSRAWIGYVAVATDEGKRQLGRRDIMVCWRGSVTIGEWIKDFQFSQTSATPILGEHSGNSRVHEGFFSIYMSARDQVLNAVKKLVKQYQHEEISITVTGHCLGGSFAILNAADIVAKGYNNKSDCSCMPKAMVTVFAFASPQVGNSDFVKVFNNFSNLHLLHTRHFIDIVPELPPTTNYSKMGTLLRITYTNFTIWDLIRPIILSVAEILTRFHHLKNLLVAIEKQQEKKGLLFAAAAPMVAVQGAPQLAGLPGANFAGDGTVILDDEVNESNVVMEDLGNGNYKLYLRTPQRQTA</sequence>
<keyword evidence="2" id="KW-1185">Reference proteome</keyword>
<organism evidence="1 2">
    <name type="scientific">Pistacia atlantica</name>
    <dbReference type="NCBI Taxonomy" id="434234"/>
    <lineage>
        <taxon>Eukaryota</taxon>
        <taxon>Viridiplantae</taxon>
        <taxon>Streptophyta</taxon>
        <taxon>Embryophyta</taxon>
        <taxon>Tracheophyta</taxon>
        <taxon>Spermatophyta</taxon>
        <taxon>Magnoliopsida</taxon>
        <taxon>eudicotyledons</taxon>
        <taxon>Gunneridae</taxon>
        <taxon>Pentapetalae</taxon>
        <taxon>rosids</taxon>
        <taxon>malvids</taxon>
        <taxon>Sapindales</taxon>
        <taxon>Anacardiaceae</taxon>
        <taxon>Pistacia</taxon>
    </lineage>
</organism>
<proteinExistence type="predicted"/>
<dbReference type="EMBL" id="CM047908">
    <property type="protein sequence ID" value="KAJ0081022.1"/>
    <property type="molecule type" value="Genomic_DNA"/>
</dbReference>
<comment type="caution">
    <text evidence="1">The sequence shown here is derived from an EMBL/GenBank/DDBJ whole genome shotgun (WGS) entry which is preliminary data.</text>
</comment>
<evidence type="ECO:0000313" key="1">
    <source>
        <dbReference type="EMBL" id="KAJ0081022.1"/>
    </source>
</evidence>
<accession>A0ACC1A411</accession>